<dbReference type="EMBL" id="RJVJ01000004">
    <property type="protein sequence ID" value="ROR34062.1"/>
    <property type="molecule type" value="Genomic_DNA"/>
</dbReference>
<sequence length="347" mass="37013">MSVTHVRAAGSPRELGRAHGEAVAAGLRAFLDDGLARLGRLVDEPVTLAGLRPTIADYRAEITAALPDLAEEVAGLAEGAGISEEEAWLLQLRREVMSHHRVPTGGDCTTYARTGPGTRPVLAQTVDLNADLDSHLEVVHLARAGSPRRVLVIGFAGLLGYLGLNSDGLAIGINLVTDGRWRPGVTPYLAIRHLLDEAADVDGALKLLSGLTLSSSRNLVLADRERAVSVELQGTGLRLNEHPSREAVHTNHYLHPDFVPADRQSAFDRISSDGRLAAAADGLAGLDPRAGAEEHFAVLSRPPVCIADHGDFRIERTVASVVMFPAEGELHLRPGDPNRSATRVYTV</sequence>
<keyword evidence="4" id="KW-1185">Reference proteome</keyword>
<dbReference type="RefSeq" id="WP_123564167.1">
    <property type="nucleotide sequence ID" value="NZ_RJVJ01000004.1"/>
</dbReference>
<dbReference type="Gene3D" id="1.10.10.2120">
    <property type="match status" value="1"/>
</dbReference>
<dbReference type="PANTHER" id="PTHR34180:SF1">
    <property type="entry name" value="BETA-ALANYL-DOPAMINE_CARCININE HYDROLASE"/>
    <property type="match status" value="1"/>
</dbReference>
<evidence type="ECO:0000313" key="5">
    <source>
        <dbReference type="Proteomes" id="UP000267408"/>
    </source>
</evidence>
<evidence type="ECO:0000313" key="4">
    <source>
        <dbReference type="Proteomes" id="UP000266906"/>
    </source>
</evidence>
<keyword evidence="3" id="KW-0808">Transferase</keyword>
<protein>
    <submittedName>
        <fullName evidence="3">Acyl-CoA:6-aminopenicillanic acid acyl transferase</fullName>
    </submittedName>
</protein>
<accession>A0A8G1U969</accession>
<name>A0A3N4R0T2_9ACTN</name>
<feature type="domain" description="Peptidase C45 hydrolase" evidence="1">
    <location>
        <begin position="117"/>
        <end position="337"/>
    </location>
</feature>
<dbReference type="OrthoDB" id="8109453at2"/>
<dbReference type="Proteomes" id="UP000266906">
    <property type="component" value="Unassembled WGS sequence"/>
</dbReference>
<dbReference type="PANTHER" id="PTHR34180">
    <property type="entry name" value="PEPTIDASE C45"/>
    <property type="match status" value="1"/>
</dbReference>
<reference evidence="4 5" key="1">
    <citation type="submission" date="2018-11" db="EMBL/GenBank/DDBJ databases">
        <title>Sequencing the genomes of 1000 actinobacteria strains.</title>
        <authorList>
            <person name="Klenk H.-P."/>
        </authorList>
    </citation>
    <scope>NUCLEOTIDE SEQUENCE [LARGE SCALE GENOMIC DNA]</scope>
    <source>
        <strain evidence="2 5">DSM 44780</strain>
        <strain evidence="3 4">DSM 44781</strain>
    </source>
</reference>
<accession>A0A3N4R0T2</accession>
<dbReference type="GO" id="GO:0016740">
    <property type="term" value="F:transferase activity"/>
    <property type="evidence" value="ECO:0007669"/>
    <property type="project" value="UniProtKB-KW"/>
</dbReference>
<comment type="caution">
    <text evidence="3">The sequence shown here is derived from an EMBL/GenBank/DDBJ whole genome shotgun (WGS) entry which is preliminary data.</text>
</comment>
<dbReference type="InterPro" id="IPR005079">
    <property type="entry name" value="Peptidase_C45_hydrolase"/>
</dbReference>
<dbReference type="Proteomes" id="UP000267408">
    <property type="component" value="Unassembled WGS sequence"/>
</dbReference>
<evidence type="ECO:0000313" key="3">
    <source>
        <dbReference type="EMBL" id="RPE26928.1"/>
    </source>
</evidence>
<dbReference type="NCBIfam" id="NF040521">
    <property type="entry name" value="C45_proenzyme"/>
    <property type="match status" value="1"/>
</dbReference>
<proteinExistence type="predicted"/>
<gene>
    <name evidence="3" type="ORF">EDD38_7565</name>
    <name evidence="2" type="ORF">EDD39_7623</name>
</gene>
<dbReference type="InterPro" id="IPR047794">
    <property type="entry name" value="C45_proenzyme-like"/>
</dbReference>
<dbReference type="InterPro" id="IPR047801">
    <property type="entry name" value="Peptidase_C45"/>
</dbReference>
<dbReference type="Pfam" id="PF03417">
    <property type="entry name" value="AAT"/>
    <property type="match status" value="1"/>
</dbReference>
<dbReference type="Gene3D" id="3.60.60.10">
    <property type="entry name" value="Penicillin V Acylase, Chain A"/>
    <property type="match status" value="1"/>
</dbReference>
<dbReference type="AlphaFoldDB" id="A0A3N4R0T2"/>
<dbReference type="EMBL" id="RKQG01000005">
    <property type="protein sequence ID" value="RPE26928.1"/>
    <property type="molecule type" value="Genomic_DNA"/>
</dbReference>
<evidence type="ECO:0000313" key="2">
    <source>
        <dbReference type="EMBL" id="ROR34062.1"/>
    </source>
</evidence>
<evidence type="ECO:0000259" key="1">
    <source>
        <dbReference type="Pfam" id="PF03417"/>
    </source>
</evidence>
<organism evidence="3 4">
    <name type="scientific">Kitasatospora cineracea</name>
    <dbReference type="NCBI Taxonomy" id="88074"/>
    <lineage>
        <taxon>Bacteria</taxon>
        <taxon>Bacillati</taxon>
        <taxon>Actinomycetota</taxon>
        <taxon>Actinomycetes</taxon>
        <taxon>Kitasatosporales</taxon>
        <taxon>Streptomycetaceae</taxon>
        <taxon>Kitasatospora</taxon>
    </lineage>
</organism>